<dbReference type="Proteomes" id="UP000055024">
    <property type="component" value="Unassembled WGS sequence"/>
</dbReference>
<organism evidence="2 3">
    <name type="scientific">Trichinella zimbabwensis</name>
    <dbReference type="NCBI Taxonomy" id="268475"/>
    <lineage>
        <taxon>Eukaryota</taxon>
        <taxon>Metazoa</taxon>
        <taxon>Ecdysozoa</taxon>
        <taxon>Nematoda</taxon>
        <taxon>Enoplea</taxon>
        <taxon>Dorylaimia</taxon>
        <taxon>Trichinellida</taxon>
        <taxon>Trichinellidae</taxon>
        <taxon>Trichinella</taxon>
    </lineage>
</organism>
<sequence length="40" mass="4307">MPPARLDSNSLIVDHHSFFALVLSASPIANTVLVLRYLAG</sequence>
<dbReference type="EMBL" id="JYDP01008806">
    <property type="protein sequence ID" value="KRY63243.1"/>
    <property type="molecule type" value="Genomic_DNA"/>
</dbReference>
<reference evidence="2 3" key="1">
    <citation type="submission" date="2015-01" db="EMBL/GenBank/DDBJ databases">
        <title>Evolution of Trichinella species and genotypes.</title>
        <authorList>
            <person name="Korhonen P.K."/>
            <person name="Edoardo P."/>
            <person name="Giuseppe L.R."/>
            <person name="Gasser R.B."/>
        </authorList>
    </citation>
    <scope>NUCLEOTIDE SEQUENCE [LARGE SCALE GENOMIC DNA]</scope>
    <source>
        <strain evidence="2">ISS1029</strain>
    </source>
</reference>
<evidence type="ECO:0000256" key="1">
    <source>
        <dbReference type="SAM" id="Phobius"/>
    </source>
</evidence>
<gene>
    <name evidence="2" type="ORF">T11_845</name>
</gene>
<name>A0A0V1DPA6_9BILA</name>
<keyword evidence="3" id="KW-1185">Reference proteome</keyword>
<evidence type="ECO:0000313" key="2">
    <source>
        <dbReference type="EMBL" id="KRY63243.1"/>
    </source>
</evidence>
<feature type="transmembrane region" description="Helical" evidence="1">
    <location>
        <begin position="18"/>
        <end position="39"/>
    </location>
</feature>
<protein>
    <submittedName>
        <fullName evidence="2">Uncharacterized protein</fullName>
    </submittedName>
</protein>
<comment type="caution">
    <text evidence="2">The sequence shown here is derived from an EMBL/GenBank/DDBJ whole genome shotgun (WGS) entry which is preliminary data.</text>
</comment>
<keyword evidence="1" id="KW-0472">Membrane</keyword>
<accession>A0A0V1DPA6</accession>
<proteinExistence type="predicted"/>
<keyword evidence="1" id="KW-0812">Transmembrane</keyword>
<dbReference type="AlphaFoldDB" id="A0A0V1DPA6"/>
<evidence type="ECO:0000313" key="3">
    <source>
        <dbReference type="Proteomes" id="UP000055024"/>
    </source>
</evidence>
<keyword evidence="1" id="KW-1133">Transmembrane helix</keyword>